<feature type="transmembrane region" description="Helical" evidence="8">
    <location>
        <begin position="242"/>
        <end position="260"/>
    </location>
</feature>
<evidence type="ECO:0000259" key="9">
    <source>
        <dbReference type="PROSITE" id="PS50850"/>
    </source>
</evidence>
<keyword evidence="7 8" id="KW-0472">Membrane</keyword>
<feature type="transmembrane region" description="Helical" evidence="8">
    <location>
        <begin position="272"/>
        <end position="291"/>
    </location>
</feature>
<evidence type="ECO:0000256" key="7">
    <source>
        <dbReference type="ARBA" id="ARBA00023136"/>
    </source>
</evidence>
<dbReference type="Pfam" id="PF07690">
    <property type="entry name" value="MFS_1"/>
    <property type="match status" value="1"/>
</dbReference>
<dbReference type="Proteomes" id="UP000830167">
    <property type="component" value="Chromosome"/>
</dbReference>
<feature type="transmembrane region" description="Helical" evidence="8">
    <location>
        <begin position="100"/>
        <end position="119"/>
    </location>
</feature>
<comment type="subcellular location">
    <subcellularLocation>
        <location evidence="1">Cell membrane</location>
        <topology evidence="1">Multi-pass membrane protein</topology>
    </subcellularLocation>
</comment>
<accession>A0ABY4CNJ6</accession>
<dbReference type="PROSITE" id="PS50850">
    <property type="entry name" value="MFS"/>
    <property type="match status" value="1"/>
</dbReference>
<feature type="transmembrane region" description="Helical" evidence="8">
    <location>
        <begin position="328"/>
        <end position="352"/>
    </location>
</feature>
<sequence>MTKQKGATSVLVISTLAMVVAFTCWAAISPLAVLLQKTYHLSATQKSILVAIPVLLGSVMRIPLGMATDRFGGRKVYSLLMLFLVIPAIGLANAHSYMAYVGWAFLLGMAGTSFAVGIASVSKWYPPNEQGLVLGITGMGNIGTAVAGFALPTIAKTSGISSAFWALVAPVVIAAVAIFLFTKDPVVSKKAQPASQQFAVMKNKMVWVLSLFYFVTFGGFVAFGNYLPSLLVDVFKITPIDAGMRAAGFVVLATLVRPIGGYLADKFGASKMLSLIFILLSACALILSVALSNIIAMTIACLLTAALVGIGNGTVFKLVPQYFPTTTGIVTGIVGAAGGIGGFFPPIVMGIIKDATGGYALGFVFLLVFTFSCLLVNGKLRRSAPNNIKMSSAS</sequence>
<comment type="similarity">
    <text evidence="2">Belongs to the major facilitator superfamily. Nitrate/nitrite porter (TC 2.A.1.8) family.</text>
</comment>
<feature type="transmembrane region" description="Helical" evidence="8">
    <location>
        <begin position="7"/>
        <end position="28"/>
    </location>
</feature>
<dbReference type="PANTHER" id="PTHR23515">
    <property type="entry name" value="HIGH-AFFINITY NITRATE TRANSPORTER 2.3"/>
    <property type="match status" value="1"/>
</dbReference>
<feature type="transmembrane region" description="Helical" evidence="8">
    <location>
        <begin position="163"/>
        <end position="182"/>
    </location>
</feature>
<feature type="transmembrane region" description="Helical" evidence="8">
    <location>
        <begin position="131"/>
        <end position="151"/>
    </location>
</feature>
<dbReference type="CDD" id="cd17341">
    <property type="entry name" value="MFS_NRT2_like"/>
    <property type="match status" value="1"/>
</dbReference>
<feature type="transmembrane region" description="Helical" evidence="8">
    <location>
        <begin position="76"/>
        <end position="94"/>
    </location>
</feature>
<evidence type="ECO:0000313" key="11">
    <source>
        <dbReference type="Proteomes" id="UP000830167"/>
    </source>
</evidence>
<dbReference type="SUPFAM" id="SSF103473">
    <property type="entry name" value="MFS general substrate transporter"/>
    <property type="match status" value="1"/>
</dbReference>
<evidence type="ECO:0000256" key="2">
    <source>
        <dbReference type="ARBA" id="ARBA00008432"/>
    </source>
</evidence>
<organism evidence="10 11">
    <name type="scientific">Fodinisporobacter ferrooxydans</name>
    <dbReference type="NCBI Taxonomy" id="2901836"/>
    <lineage>
        <taxon>Bacteria</taxon>
        <taxon>Bacillati</taxon>
        <taxon>Bacillota</taxon>
        <taxon>Bacilli</taxon>
        <taxon>Bacillales</taxon>
        <taxon>Alicyclobacillaceae</taxon>
        <taxon>Fodinisporobacter</taxon>
    </lineage>
</organism>
<evidence type="ECO:0000256" key="5">
    <source>
        <dbReference type="ARBA" id="ARBA00022989"/>
    </source>
</evidence>
<feature type="domain" description="Major facilitator superfamily (MFS) profile" evidence="9">
    <location>
        <begin position="10"/>
        <end position="385"/>
    </location>
</feature>
<keyword evidence="4 8" id="KW-0812">Transmembrane</keyword>
<dbReference type="Gene3D" id="1.20.1250.20">
    <property type="entry name" value="MFS general substrate transporter like domains"/>
    <property type="match status" value="2"/>
</dbReference>
<feature type="transmembrane region" description="Helical" evidence="8">
    <location>
        <begin position="297"/>
        <end position="316"/>
    </location>
</feature>
<evidence type="ECO:0000256" key="1">
    <source>
        <dbReference type="ARBA" id="ARBA00004651"/>
    </source>
</evidence>
<evidence type="ECO:0000313" key="10">
    <source>
        <dbReference type="EMBL" id="UOF92066.1"/>
    </source>
</evidence>
<reference evidence="10" key="1">
    <citation type="submission" date="2021-12" db="EMBL/GenBank/DDBJ databases">
        <title>Alicyclobacillaceae gen. nov., sp. nov., isolated from chalcocite enrichment system.</title>
        <authorList>
            <person name="Jiang Z."/>
        </authorList>
    </citation>
    <scope>NUCLEOTIDE SEQUENCE</scope>
    <source>
        <strain evidence="10">MYW30-H2</strain>
    </source>
</reference>
<keyword evidence="5 8" id="KW-1133">Transmembrane helix</keyword>
<dbReference type="EMBL" id="CP089291">
    <property type="protein sequence ID" value="UOF92066.1"/>
    <property type="molecule type" value="Genomic_DNA"/>
</dbReference>
<keyword evidence="6" id="KW-0534">Nitrate assimilation</keyword>
<feature type="transmembrane region" description="Helical" evidence="8">
    <location>
        <begin position="358"/>
        <end position="380"/>
    </location>
</feature>
<gene>
    <name evidence="10" type="ORF">LSG31_07500</name>
</gene>
<protein>
    <submittedName>
        <fullName evidence="10">NarK/NasA family nitrate transporter</fullName>
    </submittedName>
</protein>
<name>A0ABY4CNJ6_9BACL</name>
<feature type="transmembrane region" description="Helical" evidence="8">
    <location>
        <begin position="206"/>
        <end position="227"/>
    </location>
</feature>
<keyword evidence="11" id="KW-1185">Reference proteome</keyword>
<feature type="transmembrane region" description="Helical" evidence="8">
    <location>
        <begin position="48"/>
        <end position="64"/>
    </location>
</feature>
<evidence type="ECO:0000256" key="8">
    <source>
        <dbReference type="SAM" id="Phobius"/>
    </source>
</evidence>
<dbReference type="InterPro" id="IPR020846">
    <property type="entry name" value="MFS_dom"/>
</dbReference>
<evidence type="ECO:0000256" key="4">
    <source>
        <dbReference type="ARBA" id="ARBA00022692"/>
    </source>
</evidence>
<evidence type="ECO:0000256" key="3">
    <source>
        <dbReference type="ARBA" id="ARBA00022448"/>
    </source>
</evidence>
<proteinExistence type="inferred from homology"/>
<dbReference type="InterPro" id="IPR011701">
    <property type="entry name" value="MFS"/>
</dbReference>
<dbReference type="InterPro" id="IPR036259">
    <property type="entry name" value="MFS_trans_sf"/>
</dbReference>
<evidence type="ECO:0000256" key="6">
    <source>
        <dbReference type="ARBA" id="ARBA00023063"/>
    </source>
</evidence>
<keyword evidence="3" id="KW-0813">Transport</keyword>
<dbReference type="InterPro" id="IPR044772">
    <property type="entry name" value="NO3_transporter"/>
</dbReference>
<dbReference type="RefSeq" id="WP_347438749.1">
    <property type="nucleotide sequence ID" value="NZ_CP089291.1"/>
</dbReference>